<dbReference type="InterPro" id="IPR025420">
    <property type="entry name" value="DUF4143"/>
</dbReference>
<sequence>MAELIPRTTYLETLWRNKDMDTIKVVSGVRRSGKSTLLKMFVDRLHEEGIGDDRIHVYNFEDPNFDALRDANELYRTIQRQLVADEQNYIILDEIQWVEHFEKAVDGLFILPNTDIYITGSNAYFMSGELATYLTGRYFEIKIYPLSFREFMSSHEELTLEQGFERYMFGTLPYFTKYDNQSDALSYLVGVYNTILLKDVVQRLEIRDVDTLQRIMKVLVSSVGSIVSIAKITNTLKSDGNSISDKTVERYVTGIVDSLLMYRAPRYDDSGRKYLKSRDKFYLADPGMRRIIAGNRPGDLGHTLENIIFLELLRRDYNVYVGELDDRTEVDFVAVDKEGKKLYVQVSLTTLDENTLKRELHPLEKIADNYPKLLLTLDTIEREASYGGIQKMNALDWLMN</sequence>
<evidence type="ECO:0000259" key="2">
    <source>
        <dbReference type="Pfam" id="PF13635"/>
    </source>
</evidence>
<evidence type="ECO:0000313" key="3">
    <source>
        <dbReference type="EMBL" id="NBA12397.1"/>
    </source>
</evidence>
<evidence type="ECO:0000313" key="4">
    <source>
        <dbReference type="Proteomes" id="UP000719917"/>
    </source>
</evidence>
<dbReference type="Pfam" id="PF13635">
    <property type="entry name" value="DUF4143"/>
    <property type="match status" value="1"/>
</dbReference>
<evidence type="ECO:0000259" key="1">
    <source>
        <dbReference type="Pfam" id="PF13173"/>
    </source>
</evidence>
<organism evidence="3 4">
    <name type="scientific">Weissella confusa</name>
    <name type="common">Lactobacillus confusus</name>
    <dbReference type="NCBI Taxonomy" id="1583"/>
    <lineage>
        <taxon>Bacteria</taxon>
        <taxon>Bacillati</taxon>
        <taxon>Bacillota</taxon>
        <taxon>Bacilli</taxon>
        <taxon>Lactobacillales</taxon>
        <taxon>Lactobacillaceae</taxon>
        <taxon>Weissella</taxon>
    </lineage>
</organism>
<accession>A0AAJ2YZ45</accession>
<dbReference type="PANTHER" id="PTHR33295">
    <property type="entry name" value="ATPASE"/>
    <property type="match status" value="1"/>
</dbReference>
<gene>
    <name evidence="3" type="ORF">GTU77_09315</name>
</gene>
<dbReference type="AlphaFoldDB" id="A0AAJ2YZ45"/>
<reference evidence="3" key="1">
    <citation type="submission" date="2020-01" db="EMBL/GenBank/DDBJ databases">
        <title>First Reported Case and Whole Genome of Weissella confusa in an Equid.</title>
        <authorList>
            <person name="Little S.V."/>
            <person name="Lawhon S.D."/>
        </authorList>
    </citation>
    <scope>NUCLEOTIDE SEQUENCE</scope>
    <source>
        <strain evidence="3">718955</strain>
    </source>
</reference>
<name>A0AAJ2YZ45_WEICO</name>
<dbReference type="Proteomes" id="UP000719917">
    <property type="component" value="Unassembled WGS sequence"/>
</dbReference>
<comment type="caution">
    <text evidence="3">The sequence shown here is derived from an EMBL/GenBank/DDBJ whole genome shotgun (WGS) entry which is preliminary data.</text>
</comment>
<dbReference type="EMBL" id="JAAAMQ010000026">
    <property type="protein sequence ID" value="NBA12397.1"/>
    <property type="molecule type" value="Genomic_DNA"/>
</dbReference>
<dbReference type="SUPFAM" id="SSF52540">
    <property type="entry name" value="P-loop containing nucleoside triphosphate hydrolases"/>
    <property type="match status" value="1"/>
</dbReference>
<feature type="domain" description="DUF4143" evidence="2">
    <location>
        <begin position="198"/>
        <end position="347"/>
    </location>
</feature>
<feature type="domain" description="AAA" evidence="1">
    <location>
        <begin position="22"/>
        <end position="152"/>
    </location>
</feature>
<dbReference type="InterPro" id="IPR041682">
    <property type="entry name" value="AAA_14"/>
</dbReference>
<dbReference type="PANTHER" id="PTHR33295:SF20">
    <property type="entry name" value="ATPASE"/>
    <property type="match status" value="1"/>
</dbReference>
<protein>
    <submittedName>
        <fullName evidence="3">AAA family ATPase</fullName>
    </submittedName>
</protein>
<dbReference type="RefSeq" id="WP_135797145.1">
    <property type="nucleotide sequence ID" value="NZ_CP027565.1"/>
</dbReference>
<dbReference type="Pfam" id="PF13173">
    <property type="entry name" value="AAA_14"/>
    <property type="match status" value="1"/>
</dbReference>
<dbReference type="InterPro" id="IPR027417">
    <property type="entry name" value="P-loop_NTPase"/>
</dbReference>
<proteinExistence type="predicted"/>